<dbReference type="AlphaFoldDB" id="A0A0B6XSZ5"/>
<feature type="non-terminal residue" evidence="2">
    <location>
        <position position="72"/>
    </location>
</feature>
<dbReference type="EMBL" id="HACG01000292">
    <property type="protein sequence ID" value="CEK47157.1"/>
    <property type="molecule type" value="Transcribed_RNA"/>
</dbReference>
<proteinExistence type="predicted"/>
<name>A0A0B6XSZ5_9EUPU</name>
<dbReference type="InterPro" id="IPR013783">
    <property type="entry name" value="Ig-like_fold"/>
</dbReference>
<dbReference type="InterPro" id="IPR003961">
    <property type="entry name" value="FN3_dom"/>
</dbReference>
<accession>A0A0B6XSZ5</accession>
<feature type="non-terminal residue" evidence="2">
    <location>
        <position position="1"/>
    </location>
</feature>
<feature type="domain" description="Fibronectin type-III" evidence="1">
    <location>
        <begin position="1"/>
        <end position="72"/>
    </location>
</feature>
<dbReference type="PROSITE" id="PS50853">
    <property type="entry name" value="FN3"/>
    <property type="match status" value="1"/>
</dbReference>
<reference evidence="2" key="1">
    <citation type="submission" date="2014-12" db="EMBL/GenBank/DDBJ databases">
        <title>Insight into the proteome of Arion vulgaris.</title>
        <authorList>
            <person name="Aradska J."/>
            <person name="Bulat T."/>
            <person name="Smidak R."/>
            <person name="Sarate P."/>
            <person name="Gangsoo J."/>
            <person name="Sialana F."/>
            <person name="Bilban M."/>
            <person name="Lubec G."/>
        </authorList>
    </citation>
    <scope>NUCLEOTIDE SEQUENCE</scope>
    <source>
        <tissue evidence="2">Skin</tissue>
    </source>
</reference>
<protein>
    <recommendedName>
        <fullName evidence="1">Fibronectin type-III domain-containing protein</fullName>
    </recommendedName>
</protein>
<dbReference type="SUPFAM" id="SSF49265">
    <property type="entry name" value="Fibronectin type III"/>
    <property type="match status" value="1"/>
</dbReference>
<evidence type="ECO:0000259" key="1">
    <source>
        <dbReference type="PROSITE" id="PS50853"/>
    </source>
</evidence>
<sequence length="72" mass="7796">PAKTTHGATVRYKIQPIPDKGQEVVDSVSIQGANWSGLDPGTSYTFSVTSMVTNNFSNKTIDSASYEIWTKA</sequence>
<dbReference type="InterPro" id="IPR036116">
    <property type="entry name" value="FN3_sf"/>
</dbReference>
<dbReference type="Gene3D" id="2.60.40.10">
    <property type="entry name" value="Immunoglobulins"/>
    <property type="match status" value="1"/>
</dbReference>
<evidence type="ECO:0000313" key="2">
    <source>
        <dbReference type="EMBL" id="CEK47157.1"/>
    </source>
</evidence>
<gene>
    <name evidence="2" type="primary">ORF682</name>
</gene>
<organism evidence="2">
    <name type="scientific">Arion vulgaris</name>
    <dbReference type="NCBI Taxonomy" id="1028688"/>
    <lineage>
        <taxon>Eukaryota</taxon>
        <taxon>Metazoa</taxon>
        <taxon>Spiralia</taxon>
        <taxon>Lophotrochozoa</taxon>
        <taxon>Mollusca</taxon>
        <taxon>Gastropoda</taxon>
        <taxon>Heterobranchia</taxon>
        <taxon>Euthyneura</taxon>
        <taxon>Panpulmonata</taxon>
        <taxon>Eupulmonata</taxon>
        <taxon>Stylommatophora</taxon>
        <taxon>Helicina</taxon>
        <taxon>Arionoidea</taxon>
        <taxon>Arionidae</taxon>
        <taxon>Arion</taxon>
    </lineage>
</organism>